<keyword evidence="1" id="KW-0812">Transmembrane</keyword>
<dbReference type="InterPro" id="IPR000873">
    <property type="entry name" value="AMP-dep_synth/lig_dom"/>
</dbReference>
<evidence type="ECO:0000256" key="1">
    <source>
        <dbReference type="SAM" id="Phobius"/>
    </source>
</evidence>
<dbReference type="Proteomes" id="UP001649230">
    <property type="component" value="Chromosome"/>
</dbReference>
<evidence type="ECO:0000313" key="4">
    <source>
        <dbReference type="Proteomes" id="UP001649230"/>
    </source>
</evidence>
<dbReference type="PANTHER" id="PTHR43767:SF1">
    <property type="entry name" value="NONRIBOSOMAL PEPTIDE SYNTHASE PES1 (EUROFUNG)-RELATED"/>
    <property type="match status" value="1"/>
</dbReference>
<name>A0ABY3SMS3_9BACL</name>
<keyword evidence="1" id="KW-0472">Membrane</keyword>
<keyword evidence="1" id="KW-1133">Transmembrane helix</keyword>
<dbReference type="SUPFAM" id="SSF56801">
    <property type="entry name" value="Acetyl-CoA synthetase-like"/>
    <property type="match status" value="1"/>
</dbReference>
<reference evidence="3 4" key="1">
    <citation type="journal article" date="2024" name="Int. J. Syst. Evol. Microbiol.">
        <title>Paenibacillus hexagrammi sp. nov., a novel bacterium isolated from the gut content of Hexagrammos agrammus.</title>
        <authorList>
            <person name="Jung H.K."/>
            <person name="Kim D.G."/>
            <person name="Zin H."/>
            <person name="Park J."/>
            <person name="Jung H."/>
            <person name="Kim Y.O."/>
            <person name="Kong H.J."/>
            <person name="Kim J.W."/>
            <person name="Kim Y.S."/>
        </authorList>
    </citation>
    <scope>NUCLEOTIDE SEQUENCE [LARGE SCALE GENOMIC DNA]</scope>
    <source>
        <strain evidence="3 4">YPD9-1</strain>
    </source>
</reference>
<sequence>MELNESERPITTLPMNYVYGLSVINSHLYVGATILLIGHSIIKKDFWDFFKKHQATSISGVPYTYEMLRTLRFFDMELPSLRYFTQAGGKLRAEQVAQYAEYSRKKSIRFFVMYGQTEATARMSYLPPEYNSAKSGSIGVAIPGGKLYLRDVEGRQITAAGVEGALYYEGPNVMLGYASSRHDLANGDEHKGCLNTHDIAYVDEDGFFYIVGRNSRFIKIVGKRVSLDEIEHYLRQQGFDCAAGGYDELLQIAVTNPIYKQKIREILIKKFKIDFDNARIFEVDEIKKNSSGKISYKEIFSDYRIGELL</sequence>
<feature type="domain" description="AMP-dependent synthetase/ligase" evidence="2">
    <location>
        <begin position="3"/>
        <end position="177"/>
    </location>
</feature>
<dbReference type="RefSeq" id="WP_235121356.1">
    <property type="nucleotide sequence ID" value="NZ_CP090978.1"/>
</dbReference>
<evidence type="ECO:0000313" key="3">
    <source>
        <dbReference type="EMBL" id="UJF34783.1"/>
    </source>
</evidence>
<dbReference type="Pfam" id="PF00501">
    <property type="entry name" value="AMP-binding"/>
    <property type="match status" value="1"/>
</dbReference>
<dbReference type="InterPro" id="IPR042099">
    <property type="entry name" value="ANL_N_sf"/>
</dbReference>
<organism evidence="3 4">
    <name type="scientific">Paenibacillus hexagrammi</name>
    <dbReference type="NCBI Taxonomy" id="2908839"/>
    <lineage>
        <taxon>Bacteria</taxon>
        <taxon>Bacillati</taxon>
        <taxon>Bacillota</taxon>
        <taxon>Bacilli</taxon>
        <taxon>Bacillales</taxon>
        <taxon>Paenibacillaceae</taxon>
        <taxon>Paenibacillus</taxon>
    </lineage>
</organism>
<keyword evidence="4" id="KW-1185">Reference proteome</keyword>
<gene>
    <name evidence="3" type="ORF">L0M14_06390</name>
</gene>
<dbReference type="InterPro" id="IPR050237">
    <property type="entry name" value="ATP-dep_AMP-bd_enzyme"/>
</dbReference>
<dbReference type="EMBL" id="CP090978">
    <property type="protein sequence ID" value="UJF34783.1"/>
    <property type="molecule type" value="Genomic_DNA"/>
</dbReference>
<proteinExistence type="predicted"/>
<dbReference type="Gene3D" id="3.40.50.12780">
    <property type="entry name" value="N-terminal domain of ligase-like"/>
    <property type="match status" value="1"/>
</dbReference>
<protein>
    <submittedName>
        <fullName evidence="3">AMP-binding protein</fullName>
    </submittedName>
</protein>
<dbReference type="PANTHER" id="PTHR43767">
    <property type="entry name" value="LONG-CHAIN-FATTY-ACID--COA LIGASE"/>
    <property type="match status" value="1"/>
</dbReference>
<evidence type="ECO:0000259" key="2">
    <source>
        <dbReference type="Pfam" id="PF00501"/>
    </source>
</evidence>
<feature type="transmembrane region" description="Helical" evidence="1">
    <location>
        <begin position="17"/>
        <end position="42"/>
    </location>
</feature>
<accession>A0ABY3SMS3</accession>